<dbReference type="Proteomes" id="UP000825935">
    <property type="component" value="Chromosome 23"/>
</dbReference>
<dbReference type="PANTHER" id="PTHR47926:SF382">
    <property type="entry name" value="PENTACOTRIPEPTIDE-REPEAT REGION OF PRORP DOMAIN-CONTAINING PROTEIN"/>
    <property type="match status" value="1"/>
</dbReference>
<gene>
    <name evidence="3" type="ORF">KP509_23G075200</name>
</gene>
<dbReference type="OrthoDB" id="411364at2759"/>
<feature type="repeat" description="PPR" evidence="2">
    <location>
        <begin position="363"/>
        <end position="397"/>
    </location>
</feature>
<dbReference type="Pfam" id="PF13041">
    <property type="entry name" value="PPR_2"/>
    <property type="match status" value="4"/>
</dbReference>
<dbReference type="NCBIfam" id="TIGR00756">
    <property type="entry name" value="PPR"/>
    <property type="match status" value="5"/>
</dbReference>
<accession>A0A8T2S131</accession>
<feature type="repeat" description="PPR" evidence="2">
    <location>
        <begin position="261"/>
        <end position="295"/>
    </location>
</feature>
<dbReference type="GO" id="GO:0003723">
    <property type="term" value="F:RNA binding"/>
    <property type="evidence" value="ECO:0007669"/>
    <property type="project" value="InterPro"/>
</dbReference>
<dbReference type="SUPFAM" id="SSF48452">
    <property type="entry name" value="TPR-like"/>
    <property type="match status" value="1"/>
</dbReference>
<dbReference type="Gene3D" id="1.25.40.10">
    <property type="entry name" value="Tetratricopeptide repeat domain"/>
    <property type="match status" value="5"/>
</dbReference>
<evidence type="ECO:0000256" key="2">
    <source>
        <dbReference type="PROSITE-ProRule" id="PRU00708"/>
    </source>
</evidence>
<reference evidence="3 4" key="1">
    <citation type="submission" date="2021-08" db="EMBL/GenBank/DDBJ databases">
        <title>WGS assembly of Ceratopteris richardii.</title>
        <authorList>
            <person name="Marchant D.B."/>
            <person name="Chen G."/>
            <person name="Jenkins J."/>
            <person name="Shu S."/>
            <person name="Leebens-Mack J."/>
            <person name="Grimwood J."/>
            <person name="Schmutz J."/>
            <person name="Soltis P."/>
            <person name="Soltis D."/>
            <person name="Chen Z.-H."/>
        </authorList>
    </citation>
    <scope>NUCLEOTIDE SEQUENCE [LARGE SCALE GENOMIC DNA]</scope>
    <source>
        <strain evidence="3">Whitten #5841</strain>
        <tissue evidence="3">Leaf</tissue>
    </source>
</reference>
<organism evidence="3 4">
    <name type="scientific">Ceratopteris richardii</name>
    <name type="common">Triangle waterfern</name>
    <dbReference type="NCBI Taxonomy" id="49495"/>
    <lineage>
        <taxon>Eukaryota</taxon>
        <taxon>Viridiplantae</taxon>
        <taxon>Streptophyta</taxon>
        <taxon>Embryophyta</taxon>
        <taxon>Tracheophyta</taxon>
        <taxon>Polypodiopsida</taxon>
        <taxon>Polypodiidae</taxon>
        <taxon>Polypodiales</taxon>
        <taxon>Pteridineae</taxon>
        <taxon>Pteridaceae</taxon>
        <taxon>Parkerioideae</taxon>
        <taxon>Ceratopteris</taxon>
    </lineage>
</organism>
<comment type="caution">
    <text evidence="3">The sequence shown here is derived from an EMBL/GenBank/DDBJ whole genome shotgun (WGS) entry which is preliminary data.</text>
</comment>
<name>A0A8T2S131_CERRI</name>
<dbReference type="EMBL" id="CM035428">
    <property type="protein sequence ID" value="KAH7302480.1"/>
    <property type="molecule type" value="Genomic_DNA"/>
</dbReference>
<dbReference type="PANTHER" id="PTHR47926">
    <property type="entry name" value="PENTATRICOPEPTIDE REPEAT-CONTAINING PROTEIN"/>
    <property type="match status" value="1"/>
</dbReference>
<evidence type="ECO:0000313" key="4">
    <source>
        <dbReference type="Proteomes" id="UP000825935"/>
    </source>
</evidence>
<dbReference type="GO" id="GO:0009451">
    <property type="term" value="P:RNA modification"/>
    <property type="evidence" value="ECO:0007669"/>
    <property type="project" value="InterPro"/>
</dbReference>
<feature type="repeat" description="PPR" evidence="2">
    <location>
        <begin position="500"/>
        <end position="535"/>
    </location>
</feature>
<dbReference type="AlphaFoldDB" id="A0A8T2S131"/>
<dbReference type="InterPro" id="IPR011990">
    <property type="entry name" value="TPR-like_helical_dom_sf"/>
</dbReference>
<feature type="repeat" description="PPR" evidence="2">
    <location>
        <begin position="465"/>
        <end position="499"/>
    </location>
</feature>
<dbReference type="SUPFAM" id="SSF81901">
    <property type="entry name" value="HCP-like"/>
    <property type="match status" value="1"/>
</dbReference>
<dbReference type="InterPro" id="IPR002885">
    <property type="entry name" value="PPR_rpt"/>
</dbReference>
<keyword evidence="4" id="KW-1185">Reference proteome</keyword>
<dbReference type="FunFam" id="1.25.40.10:FF:000090">
    <property type="entry name" value="Pentatricopeptide repeat-containing protein, chloroplastic"/>
    <property type="match status" value="1"/>
</dbReference>
<proteinExistence type="predicted"/>
<evidence type="ECO:0000313" key="3">
    <source>
        <dbReference type="EMBL" id="KAH7302480.1"/>
    </source>
</evidence>
<sequence>MDGCVPCVHPPLNSSLATNSTEDINVNFEIPWRGAYQNEVQSFNGCYGFAFPRRHYSDATVTPEFLWRQGYRDTFSTKNDRRENITFHTAENKDEESVIIASLRVCTRTRDLHGGFKLHDAIIEKGLLEKCSDLLITMYAKCGELAKARDLLDQHKSRDVITWTALLTGYVRKGNGQKALDCFERMQNEGITPNAVTYSSVLKACGALRALEKGEAIHGEILKQRLLEDDFVLATALLDMYFKCGALAKAKQMSDNFSVKDAGFWNALISGYSQHGQDEQALHCFENMKCKGIIPNQGTYVCALKACSNMGDLDKGLQIHEEVASRGLLQSDSVLASAIVNMYVKCGTFPKAHAVFKKLSPQDAPSWNALITGYVLDGKCEQALSCFEQMNCRAIPPDAVTYGCILRACAVIHARKKGEQIHAEIARQGLLHNNIQLGNILIDMYVKFGALSKAHDVLKELPTRNVVSWSTLIAGYAQCGKDRQALECFEFMQHEGVPPDAITFVSMLNVCSHLGHVEEAHSLFVSMDTAYGVKPNLECCFCMIDLFGRAGHIEKAIHLVQQIPLSDSYNIWLSILGACQKYGDVHIGRWVFEQAILADENNGLAYILMANIYAAAGMQEDAMIIEAMRMSRIWKSATHSWQSTAPSNNSHVFAFDDLLYLKLPSTHMQLNSSEEDVLIK</sequence>
<dbReference type="PROSITE" id="PS51375">
    <property type="entry name" value="PPR"/>
    <property type="match status" value="6"/>
</dbReference>
<keyword evidence="1" id="KW-0677">Repeat</keyword>
<feature type="repeat" description="PPR" evidence="2">
    <location>
        <begin position="296"/>
        <end position="330"/>
    </location>
</feature>
<protein>
    <recommendedName>
        <fullName evidence="5">Pentatricopeptide repeat-containing protein</fullName>
    </recommendedName>
</protein>
<evidence type="ECO:0008006" key="5">
    <source>
        <dbReference type="Google" id="ProtNLM"/>
    </source>
</evidence>
<feature type="repeat" description="PPR" evidence="2">
    <location>
        <begin position="159"/>
        <end position="193"/>
    </location>
</feature>
<evidence type="ECO:0000256" key="1">
    <source>
        <dbReference type="ARBA" id="ARBA00022737"/>
    </source>
</evidence>
<dbReference type="InterPro" id="IPR046960">
    <property type="entry name" value="PPR_At4g14850-like_plant"/>
</dbReference>
<dbReference type="FunFam" id="1.25.40.10:FF:000381">
    <property type="entry name" value="Pentatricopeptide repeat-containing protein"/>
    <property type="match status" value="2"/>
</dbReference>
<dbReference type="FunFam" id="1.25.40.10:FF:000343">
    <property type="entry name" value="Pentatricopeptide repeat-containing protein At3g58590"/>
    <property type="match status" value="1"/>
</dbReference>